<feature type="compositionally biased region" description="Polar residues" evidence="13">
    <location>
        <begin position="29"/>
        <end position="41"/>
    </location>
</feature>
<dbReference type="Pfam" id="PF04757">
    <property type="entry name" value="Pex2_Pex12"/>
    <property type="match status" value="1"/>
</dbReference>
<feature type="region of interest" description="Disordered" evidence="13">
    <location>
        <begin position="29"/>
        <end position="52"/>
    </location>
</feature>
<name>A0A395MHN6_9HYPO</name>
<evidence type="ECO:0000256" key="12">
    <source>
        <dbReference type="ARBA" id="ARBA00023140"/>
    </source>
</evidence>
<evidence type="ECO:0000256" key="5">
    <source>
        <dbReference type="ARBA" id="ARBA00022692"/>
    </source>
</evidence>
<keyword evidence="5 14" id="KW-0812">Transmembrane</keyword>
<dbReference type="GO" id="GO:0008270">
    <property type="term" value="F:zinc ion binding"/>
    <property type="evidence" value="ECO:0007669"/>
    <property type="project" value="UniProtKB-KW"/>
</dbReference>
<evidence type="ECO:0000313" key="17">
    <source>
        <dbReference type="Proteomes" id="UP000265631"/>
    </source>
</evidence>
<keyword evidence="9" id="KW-0653">Protein transport</keyword>
<evidence type="ECO:0000256" key="10">
    <source>
        <dbReference type="ARBA" id="ARBA00022989"/>
    </source>
</evidence>
<protein>
    <recommendedName>
        <fullName evidence="15">Pex N-terminal domain-containing protein</fullName>
    </recommendedName>
</protein>
<dbReference type="EMBL" id="PXXK01000256">
    <property type="protein sequence ID" value="RFN47351.1"/>
    <property type="molecule type" value="Genomic_DNA"/>
</dbReference>
<feature type="transmembrane region" description="Helical" evidence="14">
    <location>
        <begin position="1024"/>
        <end position="1045"/>
    </location>
</feature>
<dbReference type="GO" id="GO:0005778">
    <property type="term" value="C:peroxisomal membrane"/>
    <property type="evidence" value="ECO:0007669"/>
    <property type="project" value="UniProtKB-SubCell"/>
</dbReference>
<sequence>MRYDAPSPTANRPIEPHRSDIQYLTLNGPSHAQSQMTDSSFAQAQRRVAARRQTREAEAAARIAAQRQSSRPRANLERLPYPLNRIGSAWDAVSTREGTRPAFRVGQVDAELLDVELLDILKDQVSEGLKYFGGGHLHDDWSAEIMLALRAVLFKLTVWDHDATYGAALQNLKYTDARNDGLILKAPSKAQKSAYGLITVFGNYAWRRWEDWLMEHDDGYDEPSPRVKRLSKLTSALSTVHSAAACVSFLVFLLHGRYRTLLDRVLRMRLAPPTSQVSREVSFEYLNRQLVWHAFTEFLLFVLPLIGIQRWRRWLTRTWRKTKDIIRTGPQDEGKANGEYAFLPERTCAICYQDQNNATSENEVMAAAASGGVIGSAQTDITNPYETIPCGCVYCFVCLATRLEREEGEGWTCLRCGEHVKECKPWSGGLVEPSAKHASAKTVAFSDDITGGVLVDEQDDQDEQDRESLISSKPLDVARHYDSITPTPFLHPMPSFFQFTQGTESHVRPNDSAPLLGRFRAVPPRPGAVARRRSQLGLLSNTVDNRGSVHILGYGAFDAHADGDTDDSDYEFEDDRTIWQRAWQRWVLDIWVNPRQSAVKRVVDKWWTRYAFLVLMPALLAVAWCAIPFPQYKIPNEDFDDGDEDSLPDGRKIPGHGAARVQVNFWFFLFVYYSFYNLTALIWITKVFNLYSLNWWPQSLGFPLTMSLIAILSIAVPIPIYYNEDLRDILLHNTAWISWTFIIMALPVTIAFIILTTNERHIGLRHSLSETQRIFTTSWWTGEPDTINGRDRRRRNVTADLFETDVTQVEPELRPQGVRMRRRWLPASFVRFLWFCVALFIGLMAYVIGEAYAEIYLRTLPHNTLETAVYVYGWVATVHLLDALSGWVLGIREGERVGSYPLSWIFKLYFMLTYQMYVRALYARLRSPKQFITLQIMSSTGLVVITPIMMTSFMHKTLTLLGLNSQSFGSYQKLQTRNIFIRFLAENVSMVAFLGSILVLHFGANKDVYPYFAFDTEGDEEYNFGLTFYASSVTWACELVASLVVRGLIRLCFQIDVGLEGKLDLAVWPELMPTCVAVMLHVLQNMLFSIIRLQFH</sequence>
<feature type="transmembrane region" description="Helical" evidence="14">
    <location>
        <begin position="734"/>
        <end position="755"/>
    </location>
</feature>
<gene>
    <name evidence="16" type="ORF">FIE12Z_8353</name>
</gene>
<dbReference type="InterPro" id="IPR006845">
    <property type="entry name" value="Pex_N"/>
</dbReference>
<evidence type="ECO:0000256" key="4">
    <source>
        <dbReference type="ARBA" id="ARBA00022448"/>
    </source>
</evidence>
<comment type="subcellular location">
    <subcellularLocation>
        <location evidence="1">Peroxisome membrane</location>
        <topology evidence="1">Multi-pass membrane protein</topology>
    </subcellularLocation>
</comment>
<evidence type="ECO:0000256" key="9">
    <source>
        <dbReference type="ARBA" id="ARBA00022927"/>
    </source>
</evidence>
<accession>A0A395MHN6</accession>
<reference evidence="16 17" key="1">
    <citation type="journal article" date="2018" name="PLoS Pathog.">
        <title>Evolution of structural diversity of trichothecenes, a family of toxins produced by plant pathogenic and entomopathogenic fungi.</title>
        <authorList>
            <person name="Proctor R.H."/>
            <person name="McCormick S.P."/>
            <person name="Kim H.S."/>
            <person name="Cardoza R.E."/>
            <person name="Stanley A.M."/>
            <person name="Lindo L."/>
            <person name="Kelly A."/>
            <person name="Brown D.W."/>
            <person name="Lee T."/>
            <person name="Vaughan M.M."/>
            <person name="Alexander N.J."/>
            <person name="Busman M."/>
            <person name="Gutierrez S."/>
        </authorList>
    </citation>
    <scope>NUCLEOTIDE SEQUENCE [LARGE SCALE GENOMIC DNA]</scope>
    <source>
        <strain evidence="16 17">NRRL 13405</strain>
    </source>
</reference>
<keyword evidence="10 14" id="KW-1133">Transmembrane helix</keyword>
<keyword evidence="17" id="KW-1185">Reference proteome</keyword>
<keyword evidence="6" id="KW-0479">Metal-binding</keyword>
<comment type="pathway">
    <text evidence="2">Protein modification; protein ubiquitination.</text>
</comment>
<keyword evidence="8" id="KW-0862">Zinc</keyword>
<feature type="transmembrane region" description="Helical" evidence="14">
    <location>
        <begin position="869"/>
        <end position="890"/>
    </location>
</feature>
<evidence type="ECO:0000256" key="8">
    <source>
        <dbReference type="ARBA" id="ARBA00022833"/>
    </source>
</evidence>
<feature type="transmembrane region" description="Helical" evidence="14">
    <location>
        <begin position="984"/>
        <end position="1004"/>
    </location>
</feature>
<dbReference type="PANTHER" id="PTHR40467:SF1">
    <property type="match status" value="1"/>
</dbReference>
<evidence type="ECO:0000256" key="11">
    <source>
        <dbReference type="ARBA" id="ARBA00023136"/>
    </source>
</evidence>
<feature type="transmembrane region" description="Helical" evidence="14">
    <location>
        <begin position="665"/>
        <end position="688"/>
    </location>
</feature>
<feature type="transmembrane region" description="Helical" evidence="14">
    <location>
        <begin position="700"/>
        <end position="722"/>
    </location>
</feature>
<organism evidence="16 17">
    <name type="scientific">Fusarium flagelliforme</name>
    <dbReference type="NCBI Taxonomy" id="2675880"/>
    <lineage>
        <taxon>Eukaryota</taxon>
        <taxon>Fungi</taxon>
        <taxon>Dikarya</taxon>
        <taxon>Ascomycota</taxon>
        <taxon>Pezizomycotina</taxon>
        <taxon>Sordariomycetes</taxon>
        <taxon>Hypocreomycetidae</taxon>
        <taxon>Hypocreales</taxon>
        <taxon>Nectriaceae</taxon>
        <taxon>Fusarium</taxon>
        <taxon>Fusarium incarnatum-equiseti species complex</taxon>
    </lineage>
</organism>
<feature type="transmembrane region" description="Helical" evidence="14">
    <location>
        <begin position="902"/>
        <end position="922"/>
    </location>
</feature>
<keyword evidence="4" id="KW-0813">Transport</keyword>
<feature type="transmembrane region" description="Helical" evidence="14">
    <location>
        <begin position="942"/>
        <end position="963"/>
    </location>
</feature>
<feature type="transmembrane region" description="Helical" evidence="14">
    <location>
        <begin position="829"/>
        <end position="849"/>
    </location>
</feature>
<keyword evidence="11 14" id="KW-0472">Membrane</keyword>
<dbReference type="Proteomes" id="UP000265631">
    <property type="component" value="Unassembled WGS sequence"/>
</dbReference>
<proteinExistence type="inferred from homology"/>
<evidence type="ECO:0000256" key="1">
    <source>
        <dbReference type="ARBA" id="ARBA00004585"/>
    </source>
</evidence>
<feature type="transmembrane region" description="Helical" evidence="14">
    <location>
        <begin position="233"/>
        <end position="254"/>
    </location>
</feature>
<feature type="transmembrane region" description="Helical" evidence="14">
    <location>
        <begin position="290"/>
        <end position="308"/>
    </location>
</feature>
<dbReference type="GO" id="GO:0016562">
    <property type="term" value="P:protein import into peroxisome matrix, receptor recycling"/>
    <property type="evidence" value="ECO:0007669"/>
    <property type="project" value="UniProtKB-ARBA"/>
</dbReference>
<dbReference type="AlphaFoldDB" id="A0A395MHN6"/>
<feature type="domain" description="Pex N-terminal" evidence="15">
    <location>
        <begin position="114"/>
        <end position="314"/>
    </location>
</feature>
<comment type="caution">
    <text evidence="16">The sequence shown here is derived from an EMBL/GenBank/DDBJ whole genome shotgun (WGS) entry which is preliminary data.</text>
</comment>
<evidence type="ECO:0000256" key="2">
    <source>
        <dbReference type="ARBA" id="ARBA00004906"/>
    </source>
</evidence>
<keyword evidence="7" id="KW-0863">Zinc-finger</keyword>
<evidence type="ECO:0000256" key="14">
    <source>
        <dbReference type="SAM" id="Phobius"/>
    </source>
</evidence>
<keyword evidence="12" id="KW-0576">Peroxisome</keyword>
<dbReference type="GO" id="GO:0016567">
    <property type="term" value="P:protein ubiquitination"/>
    <property type="evidence" value="ECO:0007669"/>
    <property type="project" value="UniProtKB-ARBA"/>
</dbReference>
<evidence type="ECO:0000256" key="13">
    <source>
        <dbReference type="SAM" id="MobiDB-lite"/>
    </source>
</evidence>
<feature type="transmembrane region" description="Helical" evidence="14">
    <location>
        <begin position="610"/>
        <end position="629"/>
    </location>
</feature>
<dbReference type="PANTHER" id="PTHR40467">
    <property type="match status" value="1"/>
</dbReference>
<evidence type="ECO:0000259" key="15">
    <source>
        <dbReference type="Pfam" id="PF04757"/>
    </source>
</evidence>
<dbReference type="InterPro" id="IPR039966">
    <property type="entry name" value="C553.12c"/>
</dbReference>
<evidence type="ECO:0000256" key="3">
    <source>
        <dbReference type="ARBA" id="ARBA00008704"/>
    </source>
</evidence>
<evidence type="ECO:0000256" key="6">
    <source>
        <dbReference type="ARBA" id="ARBA00022723"/>
    </source>
</evidence>
<comment type="similarity">
    <text evidence="3">Belongs to the pex2/pex10/pex12 family.</text>
</comment>
<evidence type="ECO:0000313" key="16">
    <source>
        <dbReference type="EMBL" id="RFN47351.1"/>
    </source>
</evidence>
<evidence type="ECO:0000256" key="7">
    <source>
        <dbReference type="ARBA" id="ARBA00022771"/>
    </source>
</evidence>